<proteinExistence type="predicted"/>
<accession>A8GM44</accession>
<gene>
    <name evidence="1" type="ordered locus">A1C_00680</name>
</gene>
<dbReference type="KEGG" id="rak:A1C_00680"/>
<organism evidence="1 2">
    <name type="scientific">Rickettsia akari (strain Hartford)</name>
    <dbReference type="NCBI Taxonomy" id="293614"/>
    <lineage>
        <taxon>Bacteria</taxon>
        <taxon>Pseudomonadati</taxon>
        <taxon>Pseudomonadota</taxon>
        <taxon>Alphaproteobacteria</taxon>
        <taxon>Rickettsiales</taxon>
        <taxon>Rickettsiaceae</taxon>
        <taxon>Rickettsieae</taxon>
        <taxon>Rickettsia</taxon>
        <taxon>spotted fever group</taxon>
    </lineage>
</organism>
<evidence type="ECO:0000313" key="1">
    <source>
        <dbReference type="EMBL" id="ABV74469.1"/>
    </source>
</evidence>
<protein>
    <recommendedName>
        <fullName evidence="3">Ankyrin repeat protein</fullName>
    </recommendedName>
</protein>
<sequence length="60" mass="7076">MIIFMFIDRYSENTLITAAKKGMKTVCKMLISRMPLELINHINNDGDTASKHIKQRYRKF</sequence>
<evidence type="ECO:0008006" key="3">
    <source>
        <dbReference type="Google" id="ProtNLM"/>
    </source>
</evidence>
<dbReference type="Proteomes" id="UP000006830">
    <property type="component" value="Chromosome"/>
</dbReference>
<evidence type="ECO:0000313" key="2">
    <source>
        <dbReference type="Proteomes" id="UP000006830"/>
    </source>
</evidence>
<dbReference type="HOGENOM" id="CLU_2938796_0_0_5"/>
<keyword evidence="2" id="KW-1185">Reference proteome</keyword>
<dbReference type="AlphaFoldDB" id="A8GM44"/>
<reference evidence="1" key="1">
    <citation type="submission" date="2007-09" db="EMBL/GenBank/DDBJ databases">
        <title>Complete Genome Sequence of Rickettsia akari.</title>
        <authorList>
            <person name="Madan A."/>
            <person name="Fahey J."/>
            <person name="Helton E."/>
            <person name="Ketteman M."/>
            <person name="Madan A."/>
            <person name="Rodrigues S."/>
            <person name="Sanchez A."/>
            <person name="Whiting M."/>
            <person name="Dasch G."/>
            <person name="Eremeeva M."/>
        </authorList>
    </citation>
    <scope>NUCLEOTIDE SEQUENCE</scope>
    <source>
        <strain evidence="1">Hartford</strain>
    </source>
</reference>
<dbReference type="EMBL" id="CP000847">
    <property type="protein sequence ID" value="ABV74469.1"/>
    <property type="molecule type" value="Genomic_DNA"/>
</dbReference>
<name>A8GM44_RICAH</name>